<protein>
    <recommendedName>
        <fullName evidence="3">DUF1788 domain-containing protein</fullName>
    </recommendedName>
</protein>
<dbReference type="AlphaFoldDB" id="A0A1M7RQ32"/>
<gene>
    <name evidence="1" type="ORF">SAMN02745247_00026</name>
</gene>
<dbReference type="Pfam" id="PF08747">
    <property type="entry name" value="BrxB"/>
    <property type="match status" value="1"/>
</dbReference>
<dbReference type="EMBL" id="FRDH01000003">
    <property type="protein sequence ID" value="SHN48433.1"/>
    <property type="molecule type" value="Genomic_DNA"/>
</dbReference>
<organism evidence="1 2">
    <name type="scientific">Butyrivibrio hungatei DSM 14810</name>
    <dbReference type="NCBI Taxonomy" id="1121132"/>
    <lineage>
        <taxon>Bacteria</taxon>
        <taxon>Bacillati</taxon>
        <taxon>Bacillota</taxon>
        <taxon>Clostridia</taxon>
        <taxon>Lachnospirales</taxon>
        <taxon>Lachnospiraceae</taxon>
        <taxon>Butyrivibrio</taxon>
    </lineage>
</organism>
<dbReference type="InterPro" id="IPR014858">
    <property type="entry name" value="BrxB"/>
</dbReference>
<accession>A0A1M7RQ32</accession>
<name>A0A1M7RQ32_9FIRM</name>
<evidence type="ECO:0000313" key="1">
    <source>
        <dbReference type="EMBL" id="SHN48433.1"/>
    </source>
</evidence>
<dbReference type="RefSeq" id="WP_072699983.1">
    <property type="nucleotide sequence ID" value="NZ_FRDH01000003.1"/>
</dbReference>
<dbReference type="Proteomes" id="UP000184097">
    <property type="component" value="Unassembled WGS sequence"/>
</dbReference>
<sequence>MSNILERLDKLKAQMQDPDFQKGNGLSNEVNIHIFCYDPKDEMAVRYFTEQLVSDQDVNCHVIEKNLYKVLLKLCEDKRLLDKIPKLEETKGTKFILDNIQGKSASAKNFVAEICKDGFKEGDVLLITGVGEAYPFIRAHDVLNAIQPQELNSIPIVVLYPGSFDGRDVYLFNKLPKQDYYRAFNAIVEGTR</sequence>
<reference evidence="1 2" key="1">
    <citation type="submission" date="2016-12" db="EMBL/GenBank/DDBJ databases">
        <authorList>
            <person name="Song W.-J."/>
            <person name="Kurnit D.M."/>
        </authorList>
    </citation>
    <scope>NUCLEOTIDE SEQUENCE [LARGE SCALE GENOMIC DNA]</scope>
    <source>
        <strain evidence="1 2">DSM 14810</strain>
    </source>
</reference>
<evidence type="ECO:0000313" key="2">
    <source>
        <dbReference type="Proteomes" id="UP000184097"/>
    </source>
</evidence>
<evidence type="ECO:0008006" key="3">
    <source>
        <dbReference type="Google" id="ProtNLM"/>
    </source>
</evidence>
<proteinExistence type="predicted"/>